<dbReference type="InterPro" id="IPR000169">
    <property type="entry name" value="Pept_cys_AS"/>
</dbReference>
<reference evidence="6 7" key="1">
    <citation type="journal article" date="2023" name="Commun. Biol.">
        <title>Genome analysis of Parmales, the sister group of diatoms, reveals the evolutionary specialization of diatoms from phago-mixotrophs to photoautotrophs.</title>
        <authorList>
            <person name="Ban H."/>
            <person name="Sato S."/>
            <person name="Yoshikawa S."/>
            <person name="Yamada K."/>
            <person name="Nakamura Y."/>
            <person name="Ichinomiya M."/>
            <person name="Sato N."/>
            <person name="Blanc-Mathieu R."/>
            <person name="Endo H."/>
            <person name="Kuwata A."/>
            <person name="Ogata H."/>
        </authorList>
    </citation>
    <scope>NUCLEOTIDE SEQUENCE [LARGE SCALE GENOMIC DNA]</scope>
</reference>
<feature type="signal peptide" evidence="4">
    <location>
        <begin position="1"/>
        <end position="19"/>
    </location>
</feature>
<dbReference type="Proteomes" id="UP001165060">
    <property type="component" value="Unassembled WGS sequence"/>
</dbReference>
<keyword evidence="3" id="KW-0812">Transmembrane</keyword>
<keyword evidence="4" id="KW-0732">Signal</keyword>
<evidence type="ECO:0000256" key="1">
    <source>
        <dbReference type="ARBA" id="ARBA00008455"/>
    </source>
</evidence>
<evidence type="ECO:0000256" key="3">
    <source>
        <dbReference type="SAM" id="Phobius"/>
    </source>
</evidence>
<evidence type="ECO:0000256" key="2">
    <source>
        <dbReference type="ARBA" id="ARBA00023145"/>
    </source>
</evidence>
<sequence length="780" mass="83621">MKFQLPTLLAALSLAPSLSAPARLAASSRSHHCAAVASAGHEVAGEGCVERGRRLAEGGGGDAPGHAHSRDEIVLRVQDWVDGVVEGAEDVGGWSVVVDFGQHGGEGLELLSGEAEVVIRHDGGEVVKPLDLALVASHGVPVSLGEYSFSETAPTVVLRGVGGGRPKDGRRLAVAGVELQKIRKLGATFDWQASNGGCSEPVGNQGSCGDCYAWAAVGIANEIECRTGDDGYSVRNVACQAPTFFGRNGECEGGWVDQSLNKMKTERVCTKKDVSWPFWCINDDCLECGGSWWADPGLDDSCAMDVLDGPHGTGSFRSVELQRGGNQPSGTMVQALKDYLQSEGSFGFSFATENAFMYHGSNIGGWFGGKCSGTPYKGGGDSCCKKEKSNDCWGWWCSDNSGECDGDKGGHAVRVTGWGTTNGVEYWKMQNSWGTGWGEDGYMEISIYEGYWGWSRVNVDSQHVRRTLAELPEHGLDYLMNEEEHFGRFLEEDEIDPLEEPGSEVPIEIDSTVVELARAAMTKFNCTIVPATLEVFEEEYREPSTRCIGGITLTIIDEIMVSRNIIDKINEFSSGFAGTGGPPSTDYLDLAESMAETLYNGYNTTSATEAQTTFLHTALGPLGLGVKELKHAENQVVSGYKWSLYVTVYPLHEGDTDTFDIKFSSYISGDLQTFNFDLKLAEETGFIEMYTENNQAVKGIHAARLTVENEFADRKEGGEGGAEAGGLQAGPLAGLVVGVALVAGGVGFAIKNAMAAQRVKQLQNRLSVMEGKDAKTSSSL</sequence>
<dbReference type="PROSITE" id="PS00639">
    <property type="entry name" value="THIOL_PROTEASE_HIS"/>
    <property type="match status" value="1"/>
</dbReference>
<proteinExistence type="inferred from homology"/>
<dbReference type="InterPro" id="IPR000668">
    <property type="entry name" value="Peptidase_C1A_C"/>
</dbReference>
<dbReference type="InterPro" id="IPR025660">
    <property type="entry name" value="Pept_his_AS"/>
</dbReference>
<accession>A0ABQ6N1I7</accession>
<dbReference type="PROSITE" id="PS00139">
    <property type="entry name" value="THIOL_PROTEASE_CYS"/>
    <property type="match status" value="1"/>
</dbReference>
<organism evidence="6 7">
    <name type="scientific">Tetraparma gracilis</name>
    <dbReference type="NCBI Taxonomy" id="2962635"/>
    <lineage>
        <taxon>Eukaryota</taxon>
        <taxon>Sar</taxon>
        <taxon>Stramenopiles</taxon>
        <taxon>Ochrophyta</taxon>
        <taxon>Bolidophyceae</taxon>
        <taxon>Parmales</taxon>
        <taxon>Triparmaceae</taxon>
        <taxon>Tetraparma</taxon>
    </lineage>
</organism>
<feature type="chain" id="PRO_5047283204" description="Peptidase C1A papain C-terminal domain-containing protein" evidence="4">
    <location>
        <begin position="20"/>
        <end position="780"/>
    </location>
</feature>
<feature type="domain" description="Peptidase C1A papain C-terminal" evidence="5">
    <location>
        <begin position="185"/>
        <end position="465"/>
    </location>
</feature>
<evidence type="ECO:0000313" key="6">
    <source>
        <dbReference type="EMBL" id="GMI38010.1"/>
    </source>
</evidence>
<keyword evidence="7" id="KW-1185">Reference proteome</keyword>
<dbReference type="Pfam" id="PF00112">
    <property type="entry name" value="Peptidase_C1"/>
    <property type="match status" value="2"/>
</dbReference>
<comment type="caution">
    <text evidence="6">The sequence shown here is derived from an EMBL/GenBank/DDBJ whole genome shotgun (WGS) entry which is preliminary data.</text>
</comment>
<dbReference type="InterPro" id="IPR013128">
    <property type="entry name" value="Peptidase_C1A"/>
</dbReference>
<comment type="similarity">
    <text evidence="1">Belongs to the peptidase C1 family.</text>
</comment>
<dbReference type="InterPro" id="IPR038765">
    <property type="entry name" value="Papain-like_cys_pep_sf"/>
</dbReference>
<dbReference type="PANTHER" id="PTHR12411">
    <property type="entry name" value="CYSTEINE PROTEASE FAMILY C1-RELATED"/>
    <property type="match status" value="1"/>
</dbReference>
<gene>
    <name evidence="6" type="ORF">TeGR_g6546</name>
</gene>
<dbReference type="SMART" id="SM00645">
    <property type="entry name" value="Pept_C1"/>
    <property type="match status" value="1"/>
</dbReference>
<keyword evidence="3" id="KW-0472">Membrane</keyword>
<dbReference type="EMBL" id="BRYB01003509">
    <property type="protein sequence ID" value="GMI38010.1"/>
    <property type="molecule type" value="Genomic_DNA"/>
</dbReference>
<evidence type="ECO:0000259" key="5">
    <source>
        <dbReference type="SMART" id="SM00645"/>
    </source>
</evidence>
<dbReference type="SUPFAM" id="SSF54001">
    <property type="entry name" value="Cysteine proteinases"/>
    <property type="match status" value="1"/>
</dbReference>
<name>A0ABQ6N1I7_9STRA</name>
<keyword evidence="3" id="KW-1133">Transmembrane helix</keyword>
<dbReference type="Gene3D" id="3.90.70.10">
    <property type="entry name" value="Cysteine proteinases"/>
    <property type="match status" value="1"/>
</dbReference>
<evidence type="ECO:0000313" key="7">
    <source>
        <dbReference type="Proteomes" id="UP001165060"/>
    </source>
</evidence>
<evidence type="ECO:0000256" key="4">
    <source>
        <dbReference type="SAM" id="SignalP"/>
    </source>
</evidence>
<protein>
    <recommendedName>
        <fullName evidence="5">Peptidase C1A papain C-terminal domain-containing protein</fullName>
    </recommendedName>
</protein>
<feature type="transmembrane region" description="Helical" evidence="3">
    <location>
        <begin position="732"/>
        <end position="750"/>
    </location>
</feature>
<keyword evidence="2" id="KW-0865">Zymogen</keyword>